<sequence length="208" mass="23671">MTMGCAAAAAAGSFAAEERPVFSDFFTPPGGLDLYLRHMHDLTGWRRVKSPSRRGARSLEMTLRFSKRFRRATLFWDLSPVHFTRLRTALFNPNGPEHPVYFRSVLRTTKRKVWRAPYYGSSGGAESRPGRPHDSGAKPLPPGGSGWIPYEVDLERDAMMRTGREDDDRGSIDDAAFEFIMFFFEPPDGYRRWGEPLRLIMDGIECFA</sequence>
<dbReference type="Proteomes" id="UP000035268">
    <property type="component" value="Chromosome"/>
</dbReference>
<dbReference type="KEGG" id="vbl:L21SP4_02453"/>
<dbReference type="EMBL" id="CP010904">
    <property type="protein sequence ID" value="AKJ65678.1"/>
    <property type="molecule type" value="Genomic_DNA"/>
</dbReference>
<evidence type="ECO:0000256" key="1">
    <source>
        <dbReference type="SAM" id="MobiDB-lite"/>
    </source>
</evidence>
<name>A0A0G3EH44_9BACT</name>
<evidence type="ECO:0000313" key="3">
    <source>
        <dbReference type="Proteomes" id="UP000035268"/>
    </source>
</evidence>
<reference evidence="3" key="1">
    <citation type="submission" date="2015-02" db="EMBL/GenBank/DDBJ databases">
        <title>Description and complete genome sequence of the first cultured representative of the subdivision 5 of the Verrucomicrobia phylum.</title>
        <authorList>
            <person name="Spring S."/>
            <person name="Bunk B."/>
            <person name="Sproer C."/>
            <person name="Klenk H.-P."/>
        </authorList>
    </citation>
    <scope>NUCLEOTIDE SEQUENCE [LARGE SCALE GENOMIC DNA]</scope>
    <source>
        <strain evidence="3">L21-Fru-AB</strain>
    </source>
</reference>
<protein>
    <submittedName>
        <fullName evidence="2">Uncharacterized protein</fullName>
    </submittedName>
</protein>
<evidence type="ECO:0000313" key="2">
    <source>
        <dbReference type="EMBL" id="AKJ65678.1"/>
    </source>
</evidence>
<feature type="region of interest" description="Disordered" evidence="1">
    <location>
        <begin position="121"/>
        <end position="148"/>
    </location>
</feature>
<proteinExistence type="predicted"/>
<reference evidence="2 3" key="2">
    <citation type="journal article" date="2016" name="ISME J.">
        <title>Characterization of the first cultured representative of Verrucomicrobia subdivision 5 indicates the proposal of a novel phylum.</title>
        <authorList>
            <person name="Spring S."/>
            <person name="Bunk B."/>
            <person name="Sproer C."/>
            <person name="Schumann P."/>
            <person name="Rohde M."/>
            <person name="Tindall B.J."/>
            <person name="Klenk H.P."/>
        </authorList>
    </citation>
    <scope>NUCLEOTIDE SEQUENCE [LARGE SCALE GENOMIC DNA]</scope>
    <source>
        <strain evidence="2 3">L21-Fru-AB</strain>
    </source>
</reference>
<dbReference type="STRING" id="1307763.L21SP4_02453"/>
<dbReference type="AlphaFoldDB" id="A0A0G3EH44"/>
<dbReference type="RefSeq" id="WP_160300829.1">
    <property type="nucleotide sequence ID" value="NZ_CP010904.1"/>
</dbReference>
<accession>A0A0G3EH44</accession>
<gene>
    <name evidence="2" type="ORF">L21SP4_02453</name>
</gene>
<organism evidence="2 3">
    <name type="scientific">Kiritimatiella glycovorans</name>
    <dbReference type="NCBI Taxonomy" id="1307763"/>
    <lineage>
        <taxon>Bacteria</taxon>
        <taxon>Pseudomonadati</taxon>
        <taxon>Kiritimatiellota</taxon>
        <taxon>Kiritimatiellia</taxon>
        <taxon>Kiritimatiellales</taxon>
        <taxon>Kiritimatiellaceae</taxon>
        <taxon>Kiritimatiella</taxon>
    </lineage>
</organism>
<keyword evidence="3" id="KW-1185">Reference proteome</keyword>